<evidence type="ECO:0000256" key="2">
    <source>
        <dbReference type="ARBA" id="ARBA00023315"/>
    </source>
</evidence>
<dbReference type="Gene3D" id="3.40.47.10">
    <property type="match status" value="2"/>
</dbReference>
<accession>A0AB33K2F8</accession>
<dbReference type="PANTHER" id="PTHR34069">
    <property type="entry name" value="3-OXOACYL-[ACYL-CARRIER-PROTEIN] SYNTHASE 3"/>
    <property type="match status" value="1"/>
</dbReference>
<dbReference type="EMBL" id="AP035881">
    <property type="protein sequence ID" value="BFP49722.1"/>
    <property type="molecule type" value="Genomic_DNA"/>
</dbReference>
<evidence type="ECO:0000313" key="4">
    <source>
        <dbReference type="EMBL" id="BFP49722.1"/>
    </source>
</evidence>
<protein>
    <submittedName>
        <fullName evidence="4">3-oxoacyl-[acyl-carrier-protein] synthase III C-terminal domain-containing protein</fullName>
    </submittedName>
</protein>
<dbReference type="SUPFAM" id="SSF53901">
    <property type="entry name" value="Thiolase-like"/>
    <property type="match status" value="2"/>
</dbReference>
<feature type="domain" description="Beta-ketoacyl-[acyl-carrier-protein] synthase III C-terminal" evidence="3">
    <location>
        <begin position="218"/>
        <end position="307"/>
    </location>
</feature>
<reference evidence="4" key="1">
    <citation type="submission" date="2024-07" db="EMBL/GenBank/DDBJ databases">
        <title>Complete genome sequences of cellulolytic bacteria, Kitasatospora sp. CMC57 and Streptomyces sp. CMC78, isolated from Japanese agricultural soil.</title>
        <authorList>
            <person name="Hashimoto T."/>
            <person name="Ito M."/>
            <person name="Iwamoto M."/>
            <person name="Fukahori D."/>
            <person name="Shoda T."/>
            <person name="Sakoda M."/>
            <person name="Morohoshi T."/>
            <person name="Mitsuboshi M."/>
            <person name="Nishizawa T."/>
        </authorList>
    </citation>
    <scope>NUCLEOTIDE SEQUENCE</scope>
    <source>
        <strain evidence="4">CMC57</strain>
    </source>
</reference>
<keyword evidence="2" id="KW-0012">Acyltransferase</keyword>
<dbReference type="PANTHER" id="PTHR34069:SF2">
    <property type="entry name" value="BETA-KETOACYL-[ACYL-CARRIER-PROTEIN] SYNTHASE III"/>
    <property type="match status" value="1"/>
</dbReference>
<name>A0AB33K2F8_9ACTN</name>
<dbReference type="AlphaFoldDB" id="A0AB33K2F8"/>
<dbReference type="Pfam" id="PF08541">
    <property type="entry name" value="ACP_syn_III_C"/>
    <property type="match status" value="1"/>
</dbReference>
<dbReference type="InterPro" id="IPR013747">
    <property type="entry name" value="ACP_syn_III_C"/>
</dbReference>
<keyword evidence="1" id="KW-0808">Transferase</keyword>
<dbReference type="GO" id="GO:0016747">
    <property type="term" value="F:acyltransferase activity, transferring groups other than amino-acyl groups"/>
    <property type="evidence" value="ECO:0007669"/>
    <property type="project" value="UniProtKB-ARBA"/>
</dbReference>
<dbReference type="InterPro" id="IPR016039">
    <property type="entry name" value="Thiolase-like"/>
</dbReference>
<dbReference type="RefSeq" id="WP_407991792.1">
    <property type="nucleotide sequence ID" value="NZ_AP035881.2"/>
</dbReference>
<gene>
    <name evidence="4" type="ORF">KCMC57_60900</name>
</gene>
<proteinExistence type="predicted"/>
<organism evidence="4">
    <name type="scientific">Kitasatospora sp. CMC57</name>
    <dbReference type="NCBI Taxonomy" id="3231513"/>
    <lineage>
        <taxon>Bacteria</taxon>
        <taxon>Bacillati</taxon>
        <taxon>Actinomycetota</taxon>
        <taxon>Actinomycetes</taxon>
        <taxon>Kitasatosporales</taxon>
        <taxon>Streptomycetaceae</taxon>
        <taxon>Kitasatospora</taxon>
    </lineage>
</organism>
<evidence type="ECO:0000259" key="3">
    <source>
        <dbReference type="Pfam" id="PF08541"/>
    </source>
</evidence>
<dbReference type="GO" id="GO:0044550">
    <property type="term" value="P:secondary metabolite biosynthetic process"/>
    <property type="evidence" value="ECO:0007669"/>
    <property type="project" value="TreeGrafter"/>
</dbReference>
<sequence>MTALLAVSDHLPPGRVAIEELAEEFGLTSIQLRIFRRYHGLGTVGRDPDGSLLDLLRGAVAGLDALRGREHRVRYVLHARSFPTVVPYPHDPVRELCRELGLDRATVFAVGHHACASGLLAVDVAGRLLAADADPDGLALVLAGEKTFTAEAGMVPDTSFFGEGAAACLVAPGGDRDRVLSYAVDVRGEFDSDEPDVALAFQRIYAEALAAAVLAAVERAGLGMDAIGVILPHNVNRVAWHQVCRLLGYPRERVVLDNVATTGHVFCADNLVNYRTAQRRGLLRPGEPYVMAAAGAGRGATFSAMVLQH</sequence>
<evidence type="ECO:0000256" key="1">
    <source>
        <dbReference type="ARBA" id="ARBA00022679"/>
    </source>
</evidence>